<dbReference type="PANTHER" id="PTHR31252">
    <property type="entry name" value="DUF4419 DOMAIN-CONTAINING PROTEIN"/>
    <property type="match status" value="1"/>
</dbReference>
<feature type="signal peptide" evidence="1">
    <location>
        <begin position="1"/>
        <end position="23"/>
    </location>
</feature>
<feature type="domain" description="Avirulence Effector AvrLm4-7" evidence="2">
    <location>
        <begin position="24"/>
        <end position="103"/>
    </location>
</feature>
<gene>
    <name evidence="3" type="ORF">CCHR01_05197</name>
</gene>
<evidence type="ECO:0000259" key="2">
    <source>
        <dbReference type="Pfam" id="PF18661"/>
    </source>
</evidence>
<protein>
    <recommendedName>
        <fullName evidence="2">Avirulence Effector AvrLm4-7 domain-containing protein</fullName>
    </recommendedName>
</protein>
<dbReference type="InterPro" id="IPR025533">
    <property type="entry name" value="DUF4419"/>
</dbReference>
<name>A0AAD9APB9_9PEZI</name>
<dbReference type="Gene3D" id="3.30.70.2910">
    <property type="match status" value="1"/>
</dbReference>
<keyword evidence="4" id="KW-1185">Reference proteome</keyword>
<comment type="caution">
    <text evidence="3">The sequence shown here is derived from an EMBL/GenBank/DDBJ whole genome shotgun (WGS) entry which is preliminary data.</text>
</comment>
<proteinExistence type="predicted"/>
<dbReference type="EMBL" id="JAQOWY010000081">
    <property type="protein sequence ID" value="KAK1852128.1"/>
    <property type="molecule type" value="Genomic_DNA"/>
</dbReference>
<dbReference type="InterPro" id="IPR040621">
    <property type="entry name" value="AvrLm4-7"/>
</dbReference>
<keyword evidence="1" id="KW-0732">Signal</keyword>
<feature type="non-terminal residue" evidence="3">
    <location>
        <position position="1"/>
    </location>
</feature>
<evidence type="ECO:0000313" key="4">
    <source>
        <dbReference type="Proteomes" id="UP001243330"/>
    </source>
</evidence>
<reference evidence="3" key="1">
    <citation type="submission" date="2023-01" db="EMBL/GenBank/DDBJ databases">
        <title>Colletotrichum chrysophilum M932 genome sequence.</title>
        <authorList>
            <person name="Baroncelli R."/>
        </authorList>
    </citation>
    <scope>NUCLEOTIDE SEQUENCE</scope>
    <source>
        <strain evidence="3">M932</strain>
    </source>
</reference>
<dbReference type="Pfam" id="PF14388">
    <property type="entry name" value="DUF4419"/>
    <property type="match status" value="1"/>
</dbReference>
<accession>A0AAD9APB9</accession>
<organism evidence="3 4">
    <name type="scientific">Colletotrichum chrysophilum</name>
    <dbReference type="NCBI Taxonomy" id="1836956"/>
    <lineage>
        <taxon>Eukaryota</taxon>
        <taxon>Fungi</taxon>
        <taxon>Dikarya</taxon>
        <taxon>Ascomycota</taxon>
        <taxon>Pezizomycotina</taxon>
        <taxon>Sordariomycetes</taxon>
        <taxon>Hypocreomycetidae</taxon>
        <taxon>Glomerellales</taxon>
        <taxon>Glomerellaceae</taxon>
        <taxon>Colletotrichum</taxon>
        <taxon>Colletotrichum gloeosporioides species complex</taxon>
    </lineage>
</organism>
<dbReference type="PANTHER" id="PTHR31252:SF11">
    <property type="entry name" value="DUF4419 DOMAIN-CONTAINING PROTEIN"/>
    <property type="match status" value="1"/>
</dbReference>
<dbReference type="Pfam" id="PF18661">
    <property type="entry name" value="AvrLm4-7"/>
    <property type="match status" value="1"/>
</dbReference>
<sequence length="365" mass="41757">MIKSNIIYASISLFSIFLQQTSACRQAIVTYSTEYECDLDHFDTAIAEDCKKLAEGIGKQGKKFAEPPVVDSVECLECDPDGESRKCRCLLSAWRFRDWEPEPAKFDDFQYEYWRPMENGKLDQDLHLTLRPDEVWLAILVQISFFVNGKGRAESLRDRLVEHQDRRHLVIDARPASLATVDIGNVVHQMIELVKSSLRDPKMATRLLLEFSTTTENDRATAAMAFLGTMQNYFTYEFRVGCGFPSVTLMGDREDWLKISEGLDVLSSLGDEAVPWSVCLSKVLEYMVASFDRPRDEDVKSFWMRAVHESGRNGSRAVVTLTGWLTAFSWWDPSGDRQRTFDSKSLTSRPRWLTSEAVERPTIEL</sequence>
<feature type="chain" id="PRO_5042170575" description="Avirulence Effector AvrLm4-7 domain-containing protein" evidence="1">
    <location>
        <begin position="24"/>
        <end position="365"/>
    </location>
</feature>
<dbReference type="Proteomes" id="UP001243330">
    <property type="component" value="Unassembled WGS sequence"/>
</dbReference>
<dbReference type="AlphaFoldDB" id="A0AAD9APB9"/>
<evidence type="ECO:0000313" key="3">
    <source>
        <dbReference type="EMBL" id="KAK1852128.1"/>
    </source>
</evidence>
<evidence type="ECO:0000256" key="1">
    <source>
        <dbReference type="SAM" id="SignalP"/>
    </source>
</evidence>